<sequence length="980" mass="98977">MNITRSGLRRATISAAAVLAVAATALLAPTGASAAPAAIAPIAQYTFDGDSGSTVKDSSGNGNDATWIGTPAHAAGVSGQAASVTNGANYVKLPLIAGKTDGSGSFSYEFWMAERSRTSYGPIMSNQDFNACNNPGLTLYNQSTAGVLQACWGQTPGGGRQYLNNGSPNILNSWHHIAVSVDRTADVITVYTDGVPTGSSAAGSVTTGTLLKSGYAFNLGGLSGSETDTGDGYVNASIDTMSFYDQAIPASQVAADFAAQRPSEVSYMVNYDGNGATAGSTAGQSLLTGQSAPLTKNGFTRAGYQFVGWSKTAGGQVAYADGQTVSDLSTVFGATVTLYAVWSRLRAVGDAVAPFASYDFEADSGMTVKDSSGRGNDATWSGTPSYGDGTAGRGAYLNSPAGSAQGANFFSLPLVPGSTDGSGSFSYVFWLNEVSSSAGSPIVSNQDFRQCGDKGLTLSNTEGAPGVLRGCFGQSGTSTAPNEIPNVSAGSILGDWHQVAVVADRGAGTMTTYLDGEQTAQNAGLTSAFSLNSGFPFRVGAEGSGEDLGHGFVNAYIDVFDFYDQPVSAAQVRSDFLAARPSAAVSDGSTLARGFVSSVLKSPAVRMGGTVSQPVGGLWNGGTVTRYTAVGGDSWLSVGADGLVTGTAPARATGASGWIRVQATDGTVTSQIEVDVPVLTPGAKVPLDAATWNLWDAGRHVDDAVWKNLAVIASNGFGVVGVQQDGGSGATALAEALGWHAVEGPGGVGILSPYPLKAASATTATGAAPFTGAELDVLGQKVRVFSVGLDRAGYGPEAACAAGADPGALAAAEKASTRYAQAQAAATAAGSAVAGSDKTPVIVLSDLESPSAADWTAQTSAAHCGVGAVDWPVPALLKDAGLTDAYRVANPDPAADAGSTWSPLVAINGATGGPEPQDRIDYVHFAGKLLTVDGANTLVAGWPSPQKVRGNMWTSNHRAVVVSFQLAGKAHPVAGDSGGR</sequence>
<feature type="chain" id="PRO_5045317202" evidence="2">
    <location>
        <begin position="35"/>
        <end position="980"/>
    </location>
</feature>
<proteinExistence type="predicted"/>
<dbReference type="SUPFAM" id="SSF56219">
    <property type="entry name" value="DNase I-like"/>
    <property type="match status" value="1"/>
</dbReference>
<protein>
    <submittedName>
        <fullName evidence="3">Uncharacterized protein</fullName>
    </submittedName>
</protein>
<dbReference type="Pfam" id="PF13385">
    <property type="entry name" value="Laminin_G_3"/>
    <property type="match status" value="2"/>
</dbReference>
<name>A0ABP8P5G7_9MICO</name>
<keyword evidence="4" id="KW-1185">Reference proteome</keyword>
<dbReference type="InterPro" id="IPR013320">
    <property type="entry name" value="ConA-like_dom_sf"/>
</dbReference>
<evidence type="ECO:0000256" key="1">
    <source>
        <dbReference type="ARBA" id="ARBA00004196"/>
    </source>
</evidence>
<dbReference type="PANTHER" id="PTHR41349">
    <property type="match status" value="1"/>
</dbReference>
<feature type="signal peptide" evidence="2">
    <location>
        <begin position="1"/>
        <end position="34"/>
    </location>
</feature>
<dbReference type="InterPro" id="IPR006311">
    <property type="entry name" value="TAT_signal"/>
</dbReference>
<dbReference type="SUPFAM" id="SSF49899">
    <property type="entry name" value="Concanavalin A-like lectins/glucanases"/>
    <property type="match status" value="2"/>
</dbReference>
<dbReference type="Pfam" id="PF09479">
    <property type="entry name" value="Flg_new"/>
    <property type="match status" value="1"/>
</dbReference>
<keyword evidence="2" id="KW-0732">Signal</keyword>
<dbReference type="Gene3D" id="2.60.40.4270">
    <property type="entry name" value="Listeria-Bacteroides repeat domain"/>
    <property type="match status" value="1"/>
</dbReference>
<dbReference type="InterPro" id="IPR036691">
    <property type="entry name" value="Endo/exonu/phosph_ase_sf"/>
</dbReference>
<accession>A0ABP8P5G7</accession>
<gene>
    <name evidence="3" type="ORF">GCM10023171_08650</name>
</gene>
<dbReference type="PROSITE" id="PS51318">
    <property type="entry name" value="TAT"/>
    <property type="match status" value="1"/>
</dbReference>
<dbReference type="InterPro" id="IPR013378">
    <property type="entry name" value="InlB-like_B-rpt"/>
</dbReference>
<dbReference type="Gene3D" id="2.60.120.200">
    <property type="match status" value="2"/>
</dbReference>
<evidence type="ECO:0000313" key="4">
    <source>
        <dbReference type="Proteomes" id="UP001500731"/>
    </source>
</evidence>
<comment type="subcellular location">
    <subcellularLocation>
        <location evidence="1">Cell envelope</location>
    </subcellularLocation>
</comment>
<dbReference type="Gene3D" id="3.60.10.10">
    <property type="entry name" value="Endonuclease/exonuclease/phosphatase"/>
    <property type="match status" value="1"/>
</dbReference>
<evidence type="ECO:0000313" key="3">
    <source>
        <dbReference type="EMBL" id="GAA4480980.1"/>
    </source>
</evidence>
<dbReference type="EMBL" id="BAABGP010000005">
    <property type="protein sequence ID" value="GAA4480980.1"/>
    <property type="molecule type" value="Genomic_DNA"/>
</dbReference>
<dbReference type="InterPro" id="IPR042229">
    <property type="entry name" value="Listeria/Bacterioides_rpt_sf"/>
</dbReference>
<dbReference type="PANTHER" id="PTHR41349:SF1">
    <property type="entry name" value="PROTEIN CBG08683"/>
    <property type="match status" value="1"/>
</dbReference>
<reference evidence="4" key="1">
    <citation type="journal article" date="2019" name="Int. J. Syst. Evol. Microbiol.">
        <title>The Global Catalogue of Microorganisms (GCM) 10K type strain sequencing project: providing services to taxonomists for standard genome sequencing and annotation.</title>
        <authorList>
            <consortium name="The Broad Institute Genomics Platform"/>
            <consortium name="The Broad Institute Genome Sequencing Center for Infectious Disease"/>
            <person name="Wu L."/>
            <person name="Ma J."/>
        </authorList>
    </citation>
    <scope>NUCLEOTIDE SEQUENCE [LARGE SCALE GENOMIC DNA]</scope>
    <source>
        <strain evidence="4">JCM 17839</strain>
    </source>
</reference>
<evidence type="ECO:0000256" key="2">
    <source>
        <dbReference type="SAM" id="SignalP"/>
    </source>
</evidence>
<comment type="caution">
    <text evidence="3">The sequence shown here is derived from an EMBL/GenBank/DDBJ whole genome shotgun (WGS) entry which is preliminary data.</text>
</comment>
<dbReference type="RefSeq" id="WP_345184704.1">
    <property type="nucleotide sequence ID" value="NZ_BAABGP010000005.1"/>
</dbReference>
<dbReference type="Proteomes" id="UP001500731">
    <property type="component" value="Unassembled WGS sequence"/>
</dbReference>
<organism evidence="3 4">
    <name type="scientific">Microbacterium panaciterrae</name>
    <dbReference type="NCBI Taxonomy" id="985759"/>
    <lineage>
        <taxon>Bacteria</taxon>
        <taxon>Bacillati</taxon>
        <taxon>Actinomycetota</taxon>
        <taxon>Actinomycetes</taxon>
        <taxon>Micrococcales</taxon>
        <taxon>Microbacteriaceae</taxon>
        <taxon>Microbacterium</taxon>
    </lineage>
</organism>